<gene>
    <name evidence="2" type="ORF">DFR85_06895</name>
</gene>
<proteinExistence type="predicted"/>
<keyword evidence="3" id="KW-1185">Reference proteome</keyword>
<dbReference type="RefSeq" id="WP_110270244.1">
    <property type="nucleotide sequence ID" value="NZ_CP029289.2"/>
</dbReference>
<dbReference type="GeneID" id="36831869"/>
<keyword evidence="2" id="KW-0808">Transferase</keyword>
<evidence type="ECO:0000313" key="2">
    <source>
        <dbReference type="EMBL" id="AWR94363.1"/>
    </source>
</evidence>
<dbReference type="Pfam" id="PF01909">
    <property type="entry name" value="NTP_transf_2"/>
    <property type="match status" value="1"/>
</dbReference>
<dbReference type="EMBL" id="CP029289">
    <property type="protein sequence ID" value="AWR94363.1"/>
    <property type="molecule type" value="Genomic_DNA"/>
</dbReference>
<dbReference type="KEGG" id="abri:DFR85_06895"/>
<name>A0A2U9IE93_9CREN</name>
<evidence type="ECO:0000259" key="1">
    <source>
        <dbReference type="Pfam" id="PF01909"/>
    </source>
</evidence>
<dbReference type="InterPro" id="IPR002934">
    <property type="entry name" value="Polymerase_NTP_transf_dom"/>
</dbReference>
<protein>
    <submittedName>
        <fullName evidence="2">Nucleotidyltransferase</fullName>
    </submittedName>
</protein>
<dbReference type="AlphaFoldDB" id="A0A2U9IE93"/>
<dbReference type="GO" id="GO:0016779">
    <property type="term" value="F:nucleotidyltransferase activity"/>
    <property type="evidence" value="ECO:0007669"/>
    <property type="project" value="InterPro"/>
</dbReference>
<sequence>MGRNYFLDKDALIDKNDNIFFVLTNYNPYGYVFAYLKYIYTGKGLWKGFDRNLRYYGIRNLLQSRQEFIYEPCFGASFPIKRLSEVKKHLTPEDKIDEIIRKSSTSELDEIILDLISKIDVKNIGITGSILLNIQHSKSDIDFVIYGDKDTEDFFNTFEGFDIDKDWILETSKNYNIPVELAKSLYNKKTRGIYKGIKYSILFVDNKPWQYCKDICIKEGPIKISGDIYGDVRALYYPSTAFLFSNKKTFKILSYEGIYNTVLYGNHKVEIYGMLMECNEDNTIIVGDREIGGYIRPYMQ</sequence>
<accession>A0A2U9IE93</accession>
<dbReference type="Proteomes" id="UP000248044">
    <property type="component" value="Chromosome"/>
</dbReference>
<evidence type="ECO:0000313" key="3">
    <source>
        <dbReference type="Proteomes" id="UP000248044"/>
    </source>
</evidence>
<feature type="domain" description="Polymerase nucleotidyl transferase" evidence="1">
    <location>
        <begin position="110"/>
        <end position="189"/>
    </location>
</feature>
<organism evidence="2 3">
    <name type="scientific">Acidianus brierleyi</name>
    <dbReference type="NCBI Taxonomy" id="41673"/>
    <lineage>
        <taxon>Archaea</taxon>
        <taxon>Thermoproteota</taxon>
        <taxon>Thermoprotei</taxon>
        <taxon>Sulfolobales</taxon>
        <taxon>Sulfolobaceae</taxon>
        <taxon>Acidianus</taxon>
    </lineage>
</organism>
<dbReference type="SUPFAM" id="SSF81301">
    <property type="entry name" value="Nucleotidyltransferase"/>
    <property type="match status" value="1"/>
</dbReference>
<dbReference type="InterPro" id="IPR043519">
    <property type="entry name" value="NT_sf"/>
</dbReference>
<dbReference type="OrthoDB" id="18771at2157"/>
<reference evidence="2 3" key="1">
    <citation type="submission" date="2018-05" db="EMBL/GenBank/DDBJ databases">
        <title>Complete Genome Sequences of Extremely Thermoacidophilic, Metal-Mobilizing Type-Strain Members of the Archaeal Family Sulfolobaceae: Acidianus brierleyi DSM-1651T, Acidianus sulfidivorans DSM-18786T, Metallosphaera hakonensis DSM-7519T, and Metallosphaera prunae DSM-10039T.</title>
        <authorList>
            <person name="Counts J.A."/>
            <person name="Kelly R.M."/>
        </authorList>
    </citation>
    <scope>NUCLEOTIDE SEQUENCE [LARGE SCALE GENOMIC DNA]</scope>
    <source>
        <strain evidence="2 3">DSM 1651</strain>
    </source>
</reference>